<dbReference type="Pfam" id="PF13305">
    <property type="entry name" value="TetR_C_33"/>
    <property type="match status" value="1"/>
</dbReference>
<dbReference type="Pfam" id="PF00440">
    <property type="entry name" value="TetR_N"/>
    <property type="match status" value="1"/>
</dbReference>
<dbReference type="InterPro" id="IPR036271">
    <property type="entry name" value="Tet_transcr_reg_TetR-rel_C_sf"/>
</dbReference>
<name>A0ABU7ZAG7_9MICO</name>
<evidence type="ECO:0000256" key="4">
    <source>
        <dbReference type="PROSITE-ProRule" id="PRU00335"/>
    </source>
</evidence>
<dbReference type="RefSeq" id="WP_332902831.1">
    <property type="nucleotide sequence ID" value="NZ_JBAGLP010000118.1"/>
</dbReference>
<evidence type="ECO:0000313" key="7">
    <source>
        <dbReference type="Proteomes" id="UP001310387"/>
    </source>
</evidence>
<accession>A0ABU7ZAG7</accession>
<reference evidence="6" key="2">
    <citation type="submission" date="2024-02" db="EMBL/GenBank/DDBJ databases">
        <authorList>
            <person name="Prathaban M."/>
            <person name="Mythili R."/>
            <person name="Sharmila Devi N."/>
            <person name="Sobanaa M."/>
            <person name="Prathiviraj R."/>
            <person name="Selvin J."/>
        </authorList>
    </citation>
    <scope>NUCLEOTIDE SEQUENCE</scope>
    <source>
        <strain evidence="6">MP1014</strain>
    </source>
</reference>
<dbReference type="InterPro" id="IPR050109">
    <property type="entry name" value="HTH-type_TetR-like_transc_reg"/>
</dbReference>
<keyword evidence="2 4" id="KW-0238">DNA-binding</keyword>
<keyword evidence="3" id="KW-0804">Transcription</keyword>
<protein>
    <submittedName>
        <fullName evidence="6">TetR/AcrR family transcriptional regulator</fullName>
    </submittedName>
</protein>
<dbReference type="InterPro" id="IPR001647">
    <property type="entry name" value="HTH_TetR"/>
</dbReference>
<evidence type="ECO:0000256" key="2">
    <source>
        <dbReference type="ARBA" id="ARBA00023125"/>
    </source>
</evidence>
<dbReference type="SUPFAM" id="SSF48498">
    <property type="entry name" value="Tetracyclin repressor-like, C-terminal domain"/>
    <property type="match status" value="1"/>
</dbReference>
<keyword evidence="7" id="KW-1185">Reference proteome</keyword>
<feature type="DNA-binding region" description="H-T-H motif" evidence="4">
    <location>
        <begin position="31"/>
        <end position="50"/>
    </location>
</feature>
<dbReference type="InterPro" id="IPR009057">
    <property type="entry name" value="Homeodomain-like_sf"/>
</dbReference>
<dbReference type="PANTHER" id="PTHR30055">
    <property type="entry name" value="HTH-TYPE TRANSCRIPTIONAL REGULATOR RUTR"/>
    <property type="match status" value="1"/>
</dbReference>
<dbReference type="PANTHER" id="PTHR30055:SF220">
    <property type="entry name" value="TETR-FAMILY REGULATORY PROTEIN"/>
    <property type="match status" value="1"/>
</dbReference>
<comment type="caution">
    <text evidence="6">The sequence shown here is derived from an EMBL/GenBank/DDBJ whole genome shotgun (WGS) entry which is preliminary data.</text>
</comment>
<sequence>MTGTYHHGNLRAALLDRAEEVLADDGVDGLSLRGLARDLGVSHGAPARHFRDRQTLLDALALRGFERLDAALAATGGTWQERLRGLARTYVDFATANPALLAVMYAVKHDPDATAALRAEAGRGQELLRDTLRAGQRAGEVVEGDADELGTVLFAAVHGVVQLAAGDLLGGADVDDVLEATVAVCLRGIAPSAGSVLTAGSAPAAGAVPPVGAPSSDAG</sequence>
<evidence type="ECO:0000256" key="3">
    <source>
        <dbReference type="ARBA" id="ARBA00023163"/>
    </source>
</evidence>
<keyword evidence="1" id="KW-0805">Transcription regulation</keyword>
<dbReference type="Gene3D" id="1.10.357.10">
    <property type="entry name" value="Tetracycline Repressor, domain 2"/>
    <property type="match status" value="1"/>
</dbReference>
<evidence type="ECO:0000259" key="5">
    <source>
        <dbReference type="PROSITE" id="PS50977"/>
    </source>
</evidence>
<evidence type="ECO:0000256" key="1">
    <source>
        <dbReference type="ARBA" id="ARBA00023015"/>
    </source>
</evidence>
<reference evidence="6" key="1">
    <citation type="journal article" date="2024" name="Antonie Van Leeuwenhoek">
        <title>Isoptericola haloaureus sp. nov., a dimorphic actinobacterium isolated from mangrove sediments of southeast India, implicating biosaline agricultural significance through nitrogen fixation and salt tolerance genes.</title>
        <authorList>
            <person name="Prathaban M."/>
            <person name="Prathiviraj R."/>
            <person name="Ravichandran M."/>
            <person name="Natarajan S.D."/>
            <person name="Sobanaa M."/>
            <person name="Hari Krishna Kumar S."/>
            <person name="Chandrasekar V."/>
            <person name="Selvin J."/>
        </authorList>
    </citation>
    <scope>NUCLEOTIDE SEQUENCE</scope>
    <source>
        <strain evidence="6">MP1014</strain>
    </source>
</reference>
<dbReference type="EMBL" id="JBAGLP010000118">
    <property type="protein sequence ID" value="MEG3616351.1"/>
    <property type="molecule type" value="Genomic_DNA"/>
</dbReference>
<feature type="domain" description="HTH tetR-type" evidence="5">
    <location>
        <begin position="8"/>
        <end position="68"/>
    </location>
</feature>
<dbReference type="Proteomes" id="UP001310387">
    <property type="component" value="Unassembled WGS sequence"/>
</dbReference>
<dbReference type="InterPro" id="IPR025996">
    <property type="entry name" value="MT1864/Rv1816-like_C"/>
</dbReference>
<gene>
    <name evidence="6" type="ORF">V5O49_14570</name>
</gene>
<evidence type="ECO:0000313" key="6">
    <source>
        <dbReference type="EMBL" id="MEG3616351.1"/>
    </source>
</evidence>
<dbReference type="SUPFAM" id="SSF46689">
    <property type="entry name" value="Homeodomain-like"/>
    <property type="match status" value="1"/>
</dbReference>
<dbReference type="PROSITE" id="PS50977">
    <property type="entry name" value="HTH_TETR_2"/>
    <property type="match status" value="1"/>
</dbReference>
<organism evidence="6 7">
    <name type="scientific">Isoptericola haloaureus</name>
    <dbReference type="NCBI Taxonomy" id="1542902"/>
    <lineage>
        <taxon>Bacteria</taxon>
        <taxon>Bacillati</taxon>
        <taxon>Actinomycetota</taxon>
        <taxon>Actinomycetes</taxon>
        <taxon>Micrococcales</taxon>
        <taxon>Promicromonosporaceae</taxon>
        <taxon>Isoptericola</taxon>
    </lineage>
</organism>
<proteinExistence type="predicted"/>